<dbReference type="EMBL" id="KB096742">
    <property type="protein sequence ID" value="ESO02401.1"/>
    <property type="molecule type" value="Genomic_DNA"/>
</dbReference>
<sequence length="185" mass="20461">VFGNSLASVPKVSVDQFGLVPKVLVNLVSILDNHLEVEGLFRKTGSMARMKELKNRVDNGETLDDECSPLDVAGLMKQFFRDMPDPLLTFELYDSFMECFVNLGNDNAECSDVTCKLCFFLPEVNLATVRYLMSFLSRLASKSAENKMDAYNIAVCVAPNILFSLQSKKELKKPASLSGGLMTPS</sequence>
<gene>
    <name evidence="3" type="primary">20196256</name>
    <name evidence="2" type="ORF">HELRODRAFT_134629</name>
</gene>
<dbReference type="PROSITE" id="PS50238">
    <property type="entry name" value="RHOGAP"/>
    <property type="match status" value="1"/>
</dbReference>
<organism evidence="3 4">
    <name type="scientific">Helobdella robusta</name>
    <name type="common">Californian leech</name>
    <dbReference type="NCBI Taxonomy" id="6412"/>
    <lineage>
        <taxon>Eukaryota</taxon>
        <taxon>Metazoa</taxon>
        <taxon>Spiralia</taxon>
        <taxon>Lophotrochozoa</taxon>
        <taxon>Annelida</taxon>
        <taxon>Clitellata</taxon>
        <taxon>Hirudinea</taxon>
        <taxon>Rhynchobdellida</taxon>
        <taxon>Glossiphoniidae</taxon>
        <taxon>Helobdella</taxon>
    </lineage>
</organism>
<dbReference type="GO" id="GO:0007165">
    <property type="term" value="P:signal transduction"/>
    <property type="evidence" value="ECO:0007669"/>
    <property type="project" value="InterPro"/>
</dbReference>
<dbReference type="EMBL" id="AMQM01000876">
    <property type="status" value="NOT_ANNOTATED_CDS"/>
    <property type="molecule type" value="Genomic_DNA"/>
</dbReference>
<dbReference type="InterPro" id="IPR008936">
    <property type="entry name" value="Rho_GTPase_activation_prot"/>
</dbReference>
<dbReference type="KEGG" id="hro:HELRODRAFT_134629"/>
<dbReference type="Pfam" id="PF00620">
    <property type="entry name" value="RhoGAP"/>
    <property type="match status" value="1"/>
</dbReference>
<dbReference type="PANTHER" id="PTHR15670">
    <property type="entry name" value="RHO GTPASE ACTIVATING PROTEIN 11A"/>
    <property type="match status" value="1"/>
</dbReference>
<dbReference type="STRING" id="6412.T1EI56"/>
<feature type="domain" description="Rho-GAP" evidence="1">
    <location>
        <begin position="12"/>
        <end position="185"/>
    </location>
</feature>
<evidence type="ECO:0000313" key="3">
    <source>
        <dbReference type="EnsemblMetazoa" id="HelroP134629"/>
    </source>
</evidence>
<dbReference type="HOGENOM" id="CLU_048582_0_0_1"/>
<dbReference type="SMART" id="SM00324">
    <property type="entry name" value="RhoGAP"/>
    <property type="match status" value="1"/>
</dbReference>
<dbReference type="CTD" id="20196256"/>
<protein>
    <recommendedName>
        <fullName evidence="1">Rho-GAP domain-containing protein</fullName>
    </recommendedName>
</protein>
<keyword evidence="4" id="KW-1185">Reference proteome</keyword>
<dbReference type="InterPro" id="IPR042869">
    <property type="entry name" value="ARHGAP11A/B"/>
</dbReference>
<dbReference type="RefSeq" id="XP_009019809.1">
    <property type="nucleotide sequence ID" value="XM_009021561.1"/>
</dbReference>
<dbReference type="GeneID" id="20196256"/>
<proteinExistence type="predicted"/>
<dbReference type="eggNOG" id="KOG2710">
    <property type="taxonomic scope" value="Eukaryota"/>
</dbReference>
<dbReference type="SUPFAM" id="SSF48350">
    <property type="entry name" value="GTPase activation domain, GAP"/>
    <property type="match status" value="1"/>
</dbReference>
<accession>T1EI56</accession>
<dbReference type="OrthoDB" id="410651at2759"/>
<reference evidence="4" key="1">
    <citation type="submission" date="2012-12" db="EMBL/GenBank/DDBJ databases">
        <authorList>
            <person name="Hellsten U."/>
            <person name="Grimwood J."/>
            <person name="Chapman J.A."/>
            <person name="Shapiro H."/>
            <person name="Aerts A."/>
            <person name="Otillar R.P."/>
            <person name="Terry A.Y."/>
            <person name="Boore J.L."/>
            <person name="Simakov O."/>
            <person name="Marletaz F."/>
            <person name="Cho S.-J."/>
            <person name="Edsinger-Gonzales E."/>
            <person name="Havlak P."/>
            <person name="Kuo D.-H."/>
            <person name="Larsson T."/>
            <person name="Lv J."/>
            <person name="Arendt D."/>
            <person name="Savage R."/>
            <person name="Osoegawa K."/>
            <person name="de Jong P."/>
            <person name="Lindberg D.R."/>
            <person name="Seaver E.C."/>
            <person name="Weisblat D.A."/>
            <person name="Putnam N.H."/>
            <person name="Grigoriev I.V."/>
            <person name="Rokhsar D.S."/>
        </authorList>
    </citation>
    <scope>NUCLEOTIDE SEQUENCE</scope>
</reference>
<evidence type="ECO:0000259" key="1">
    <source>
        <dbReference type="PROSITE" id="PS50238"/>
    </source>
</evidence>
<dbReference type="InParanoid" id="T1EI56"/>
<reference evidence="3" key="3">
    <citation type="submission" date="2015-06" db="UniProtKB">
        <authorList>
            <consortium name="EnsemblMetazoa"/>
        </authorList>
    </citation>
    <scope>IDENTIFICATION</scope>
</reference>
<dbReference type="InterPro" id="IPR000198">
    <property type="entry name" value="RhoGAP_dom"/>
</dbReference>
<name>T1EI56_HELRO</name>
<dbReference type="EnsemblMetazoa" id="HelroT134629">
    <property type="protein sequence ID" value="HelroP134629"/>
    <property type="gene ID" value="HelroG134629"/>
</dbReference>
<dbReference type="AlphaFoldDB" id="T1EI56"/>
<evidence type="ECO:0000313" key="4">
    <source>
        <dbReference type="Proteomes" id="UP000015101"/>
    </source>
</evidence>
<dbReference type="OMA" id="SHTRIKA"/>
<dbReference type="Gene3D" id="1.10.555.10">
    <property type="entry name" value="Rho GTPase activation protein"/>
    <property type="match status" value="1"/>
</dbReference>
<dbReference type="Proteomes" id="UP000015101">
    <property type="component" value="Unassembled WGS sequence"/>
</dbReference>
<evidence type="ECO:0000313" key="2">
    <source>
        <dbReference type="EMBL" id="ESO02401.1"/>
    </source>
</evidence>
<dbReference type="PANTHER" id="PTHR15670:SF4">
    <property type="entry name" value="RHO GTPASE-ACTIVATING PROTEIN 11A"/>
    <property type="match status" value="1"/>
</dbReference>
<reference evidence="2 4" key="2">
    <citation type="journal article" date="2013" name="Nature">
        <title>Insights into bilaterian evolution from three spiralian genomes.</title>
        <authorList>
            <person name="Simakov O."/>
            <person name="Marletaz F."/>
            <person name="Cho S.J."/>
            <person name="Edsinger-Gonzales E."/>
            <person name="Havlak P."/>
            <person name="Hellsten U."/>
            <person name="Kuo D.H."/>
            <person name="Larsson T."/>
            <person name="Lv J."/>
            <person name="Arendt D."/>
            <person name="Savage R."/>
            <person name="Osoegawa K."/>
            <person name="de Jong P."/>
            <person name="Grimwood J."/>
            <person name="Chapman J.A."/>
            <person name="Shapiro H."/>
            <person name="Aerts A."/>
            <person name="Otillar R.P."/>
            <person name="Terry A.Y."/>
            <person name="Boore J.L."/>
            <person name="Grigoriev I.V."/>
            <person name="Lindberg D.R."/>
            <person name="Seaver E.C."/>
            <person name="Weisblat D.A."/>
            <person name="Putnam N.H."/>
            <person name="Rokhsar D.S."/>
        </authorList>
    </citation>
    <scope>NUCLEOTIDE SEQUENCE</scope>
</reference>